<feature type="compositionally biased region" description="Polar residues" evidence="1">
    <location>
        <begin position="33"/>
        <end position="46"/>
    </location>
</feature>
<dbReference type="Proteomes" id="UP000095287">
    <property type="component" value="Unplaced"/>
</dbReference>
<dbReference type="AlphaFoldDB" id="A0A1I7YXK9"/>
<organism evidence="2 3">
    <name type="scientific">Steinernema glaseri</name>
    <dbReference type="NCBI Taxonomy" id="37863"/>
    <lineage>
        <taxon>Eukaryota</taxon>
        <taxon>Metazoa</taxon>
        <taxon>Ecdysozoa</taxon>
        <taxon>Nematoda</taxon>
        <taxon>Chromadorea</taxon>
        <taxon>Rhabditida</taxon>
        <taxon>Tylenchina</taxon>
        <taxon>Panagrolaimomorpha</taxon>
        <taxon>Strongyloidoidea</taxon>
        <taxon>Steinernematidae</taxon>
        <taxon>Steinernema</taxon>
    </lineage>
</organism>
<dbReference type="WBParaSite" id="L893_g20874.t1">
    <property type="protein sequence ID" value="L893_g20874.t1"/>
    <property type="gene ID" value="L893_g20874"/>
</dbReference>
<sequence length="245" mass="26608">MRSRVVWSLVRPVLWTAPPSEDIDHRGDANVLDSKQTEPCEQQQTGKEGGVRVCIRPGKTERRSTRRRKRAASLRRLLRGPLGGGGLQGRLPLGRGGSALGPRLGLRATEEAEDEVGGEEDDAGGEEDHAPLGDGVVGRQAVHDERHHQHSAADDELEPQGGKLWTDLHGGHDHVGVAARYLRGGLERAAGDEAEAADAGDEAEERQLRLLLVQEAEGEQPESAATHRDRVEELELTAFLEMHPS</sequence>
<evidence type="ECO:0000256" key="1">
    <source>
        <dbReference type="SAM" id="MobiDB-lite"/>
    </source>
</evidence>
<proteinExistence type="predicted"/>
<keyword evidence="2" id="KW-1185">Reference proteome</keyword>
<evidence type="ECO:0000313" key="3">
    <source>
        <dbReference type="WBParaSite" id="L893_g20874.t1"/>
    </source>
</evidence>
<feature type="region of interest" description="Disordered" evidence="1">
    <location>
        <begin position="142"/>
        <end position="161"/>
    </location>
</feature>
<feature type="region of interest" description="Disordered" evidence="1">
    <location>
        <begin position="76"/>
        <end position="134"/>
    </location>
</feature>
<feature type="compositionally biased region" description="Acidic residues" evidence="1">
    <location>
        <begin position="111"/>
        <end position="125"/>
    </location>
</feature>
<feature type="region of interest" description="Disordered" evidence="1">
    <location>
        <begin position="18"/>
        <end position="50"/>
    </location>
</feature>
<protein>
    <submittedName>
        <fullName evidence="3">Uncharacterized protein</fullName>
    </submittedName>
</protein>
<name>A0A1I7YXK9_9BILA</name>
<feature type="compositionally biased region" description="Basic and acidic residues" evidence="1">
    <location>
        <begin position="142"/>
        <end position="153"/>
    </location>
</feature>
<evidence type="ECO:0000313" key="2">
    <source>
        <dbReference type="Proteomes" id="UP000095287"/>
    </source>
</evidence>
<feature type="compositionally biased region" description="Gly residues" evidence="1">
    <location>
        <begin position="81"/>
        <end position="99"/>
    </location>
</feature>
<reference evidence="3" key="1">
    <citation type="submission" date="2016-11" db="UniProtKB">
        <authorList>
            <consortium name="WormBaseParasite"/>
        </authorList>
    </citation>
    <scope>IDENTIFICATION</scope>
</reference>
<accession>A0A1I7YXK9</accession>